<organism evidence="2 3">
    <name type="scientific">Teladorsagia circumcincta</name>
    <name type="common">Brown stomach worm</name>
    <name type="synonym">Ostertagia circumcincta</name>
    <dbReference type="NCBI Taxonomy" id="45464"/>
    <lineage>
        <taxon>Eukaryota</taxon>
        <taxon>Metazoa</taxon>
        <taxon>Ecdysozoa</taxon>
        <taxon>Nematoda</taxon>
        <taxon>Chromadorea</taxon>
        <taxon>Rhabditida</taxon>
        <taxon>Rhabditina</taxon>
        <taxon>Rhabditomorpha</taxon>
        <taxon>Strongyloidea</taxon>
        <taxon>Trichostrongylidae</taxon>
        <taxon>Teladorsagia</taxon>
    </lineage>
</organism>
<gene>
    <name evidence="2" type="ORF">TELCIR_06515</name>
</gene>
<evidence type="ECO:0000256" key="1">
    <source>
        <dbReference type="SAM" id="MobiDB-lite"/>
    </source>
</evidence>
<evidence type="ECO:0000313" key="3">
    <source>
        <dbReference type="Proteomes" id="UP000230423"/>
    </source>
</evidence>
<feature type="region of interest" description="Disordered" evidence="1">
    <location>
        <begin position="43"/>
        <end position="92"/>
    </location>
</feature>
<dbReference type="AlphaFoldDB" id="A0A2G9UMQ9"/>
<name>A0A2G9UMQ9_TELCI</name>
<dbReference type="OrthoDB" id="28901at2759"/>
<dbReference type="EMBL" id="KZ345909">
    <property type="protein sequence ID" value="PIO71579.1"/>
    <property type="molecule type" value="Genomic_DNA"/>
</dbReference>
<keyword evidence="3" id="KW-1185">Reference proteome</keyword>
<dbReference type="Proteomes" id="UP000230423">
    <property type="component" value="Unassembled WGS sequence"/>
</dbReference>
<evidence type="ECO:0000313" key="2">
    <source>
        <dbReference type="EMBL" id="PIO71579.1"/>
    </source>
</evidence>
<sequence>MTWDSISRDEHAQVWRREKCKLRRASRSLNRLNDIARDEEISTQVAKERQSGDMSQIACVGDGTPGGSISNTAQFSEAPLPGDNGQAPISAGSRTPMYGLGAEVNVRWQNTLLARSVYDN</sequence>
<protein>
    <submittedName>
        <fullName evidence="2">Uncharacterized protein</fullName>
    </submittedName>
</protein>
<proteinExistence type="predicted"/>
<accession>A0A2G9UMQ9</accession>
<reference evidence="2 3" key="1">
    <citation type="submission" date="2015-09" db="EMBL/GenBank/DDBJ databases">
        <title>Draft genome of the parasitic nematode Teladorsagia circumcincta isolate WARC Sus (inbred).</title>
        <authorList>
            <person name="Mitreva M."/>
        </authorList>
    </citation>
    <scope>NUCLEOTIDE SEQUENCE [LARGE SCALE GENOMIC DNA]</scope>
    <source>
        <strain evidence="2 3">S</strain>
    </source>
</reference>